<dbReference type="Proteomes" id="UP000295684">
    <property type="component" value="Unassembled WGS sequence"/>
</dbReference>
<dbReference type="GO" id="GO:0004029">
    <property type="term" value="F:aldehyde dehydrogenase (NAD+) activity"/>
    <property type="evidence" value="ECO:0007669"/>
    <property type="project" value="TreeGrafter"/>
</dbReference>
<dbReference type="Proteomes" id="UP000622648">
    <property type="component" value="Unassembled WGS sequence"/>
</dbReference>
<accession>A0A4R2HLB9</accession>
<comment type="caution">
    <text evidence="3">The sequence shown here is derived from an EMBL/GenBank/DDBJ whole genome shotgun (WGS) entry which is preliminary data.</text>
</comment>
<dbReference type="EMBL" id="BMJO01000001">
    <property type="protein sequence ID" value="GGE43557.1"/>
    <property type="molecule type" value="Genomic_DNA"/>
</dbReference>
<evidence type="ECO:0000313" key="5">
    <source>
        <dbReference type="Proteomes" id="UP000622648"/>
    </source>
</evidence>
<evidence type="ECO:0000313" key="3">
    <source>
        <dbReference type="EMBL" id="TCO30919.1"/>
    </source>
</evidence>
<feature type="domain" description="Pyrroline-5-carboxylate reductase catalytic N-terminal" evidence="1">
    <location>
        <begin position="13"/>
        <end position="92"/>
    </location>
</feature>
<gene>
    <name evidence="2" type="primary">yeeZ</name>
    <name evidence="3" type="ORF">EV200_101360</name>
    <name evidence="2" type="ORF">GCM10011413_06920</name>
</gene>
<evidence type="ECO:0000259" key="1">
    <source>
        <dbReference type="Pfam" id="PF03807"/>
    </source>
</evidence>
<organism evidence="3 4">
    <name type="scientific">Pedobacter psychrotolerans</name>
    <dbReference type="NCBI Taxonomy" id="1843235"/>
    <lineage>
        <taxon>Bacteria</taxon>
        <taxon>Pseudomonadati</taxon>
        <taxon>Bacteroidota</taxon>
        <taxon>Sphingobacteriia</taxon>
        <taxon>Sphingobacteriales</taxon>
        <taxon>Sphingobacteriaceae</taxon>
        <taxon>Pedobacter</taxon>
    </lineage>
</organism>
<evidence type="ECO:0000313" key="4">
    <source>
        <dbReference type="Proteomes" id="UP000295684"/>
    </source>
</evidence>
<dbReference type="RefSeq" id="WP_132529097.1">
    <property type="nucleotide sequence ID" value="NZ_BMJO01000001.1"/>
</dbReference>
<reference evidence="2" key="4">
    <citation type="submission" date="2024-05" db="EMBL/GenBank/DDBJ databases">
        <authorList>
            <person name="Sun Q."/>
            <person name="Zhou Y."/>
        </authorList>
    </citation>
    <scope>NUCLEOTIDE SEQUENCE</scope>
    <source>
        <strain evidence="2">CGMCC 1.15644</strain>
    </source>
</reference>
<dbReference type="OrthoDB" id="751203at2"/>
<dbReference type="GO" id="GO:0005737">
    <property type="term" value="C:cytoplasm"/>
    <property type="evidence" value="ECO:0007669"/>
    <property type="project" value="TreeGrafter"/>
</dbReference>
<dbReference type="InterPro" id="IPR028939">
    <property type="entry name" value="P5C_Rdtase_cat_N"/>
</dbReference>
<dbReference type="SUPFAM" id="SSF51735">
    <property type="entry name" value="NAD(P)-binding Rossmann-fold domains"/>
    <property type="match status" value="1"/>
</dbReference>
<keyword evidence="5" id="KW-1185">Reference proteome</keyword>
<reference evidence="2" key="1">
    <citation type="journal article" date="2014" name="Int. J. Syst. Evol. Microbiol.">
        <title>Complete genome of a new Firmicutes species belonging to the dominant human colonic microbiota ('Ruminococcus bicirculans') reveals two chromosomes and a selective capacity to utilize plant glucans.</title>
        <authorList>
            <consortium name="NISC Comparative Sequencing Program"/>
            <person name="Wegmann U."/>
            <person name="Louis P."/>
            <person name="Goesmann A."/>
            <person name="Henrissat B."/>
            <person name="Duncan S.H."/>
            <person name="Flint H.J."/>
        </authorList>
    </citation>
    <scope>NUCLEOTIDE SEQUENCE</scope>
    <source>
        <strain evidence="2">CGMCC 1.15644</strain>
    </source>
</reference>
<sequence>MLTNQKFAPNKNVSILGCGWFGLAFAKKLIASGYQVKGSTTTPDKLAILADEGIQPYLVNFSADQIVADQEFFDADILLICIPPKRNSPELNDYAQKIAAILNAAMGKVENIILISSTSVYGDENQIVTEISETKPDTDSGKAVLAAEEVLKKEMPDHFTIIRFAGLIGPDRNPGRFFAGKTNIPNGLAPVNLIHQTDAVGIAMAIIDKQAFGRIYNVCSPDHPSRQEFYTAAAKNTGLVVPEFISEKKAWKVVESVHVREYLKYEFQVGIA</sequence>
<dbReference type="EMBL" id="SLWO01000001">
    <property type="protein sequence ID" value="TCO30919.1"/>
    <property type="molecule type" value="Genomic_DNA"/>
</dbReference>
<evidence type="ECO:0000313" key="2">
    <source>
        <dbReference type="EMBL" id="GGE43557.1"/>
    </source>
</evidence>
<dbReference type="AlphaFoldDB" id="A0A4R2HLB9"/>
<dbReference type="InterPro" id="IPR051783">
    <property type="entry name" value="NAD(P)-dependent_oxidoreduct"/>
</dbReference>
<dbReference type="Pfam" id="PF03807">
    <property type="entry name" value="F420_oxidored"/>
    <property type="match status" value="1"/>
</dbReference>
<dbReference type="PANTHER" id="PTHR48079:SF6">
    <property type="entry name" value="NAD(P)-BINDING DOMAIN-CONTAINING PROTEIN-RELATED"/>
    <property type="match status" value="1"/>
</dbReference>
<reference evidence="3 4" key="3">
    <citation type="submission" date="2019-03" db="EMBL/GenBank/DDBJ databases">
        <title>Genomic Encyclopedia of Type Strains, Phase IV (KMG-IV): sequencing the most valuable type-strain genomes for metagenomic binning, comparative biology and taxonomic classification.</title>
        <authorList>
            <person name="Goeker M."/>
        </authorList>
    </citation>
    <scope>NUCLEOTIDE SEQUENCE [LARGE SCALE GENOMIC DNA]</scope>
    <source>
        <strain evidence="3 4">DSM 103236</strain>
    </source>
</reference>
<proteinExistence type="predicted"/>
<dbReference type="CDD" id="cd05266">
    <property type="entry name" value="SDR_a4"/>
    <property type="match status" value="1"/>
</dbReference>
<reference evidence="5" key="2">
    <citation type="journal article" date="2019" name="Int. J. Syst. Evol. Microbiol.">
        <title>The Global Catalogue of Microorganisms (GCM) 10K type strain sequencing project: providing services to taxonomists for standard genome sequencing and annotation.</title>
        <authorList>
            <consortium name="The Broad Institute Genomics Platform"/>
            <consortium name="The Broad Institute Genome Sequencing Center for Infectious Disease"/>
            <person name="Wu L."/>
            <person name="Ma J."/>
        </authorList>
    </citation>
    <scope>NUCLEOTIDE SEQUENCE [LARGE SCALE GENOMIC DNA]</scope>
    <source>
        <strain evidence="5">CGMCC 1.15644</strain>
    </source>
</reference>
<name>A0A4R2HLB9_9SPHI</name>
<protein>
    <submittedName>
        <fullName evidence="2 3">Epimerase</fullName>
    </submittedName>
</protein>
<dbReference type="InterPro" id="IPR036291">
    <property type="entry name" value="NAD(P)-bd_dom_sf"/>
</dbReference>
<dbReference type="Gene3D" id="3.40.50.720">
    <property type="entry name" value="NAD(P)-binding Rossmann-like Domain"/>
    <property type="match status" value="1"/>
</dbReference>
<dbReference type="PANTHER" id="PTHR48079">
    <property type="entry name" value="PROTEIN YEEZ"/>
    <property type="match status" value="1"/>
</dbReference>